<dbReference type="Gene3D" id="3.40.50.720">
    <property type="entry name" value="NAD(P)-binding Rossmann-like Domain"/>
    <property type="match status" value="1"/>
</dbReference>
<evidence type="ECO:0000313" key="13">
    <source>
        <dbReference type="Proteomes" id="UP000271380"/>
    </source>
</evidence>
<dbReference type="Gene3D" id="1.10.285.10">
    <property type="entry name" value="Glutamate Dehydrogenase, chain A, domain 3"/>
    <property type="match status" value="2"/>
</dbReference>
<dbReference type="InterPro" id="IPR006095">
    <property type="entry name" value="Glu/Leu/Phe/Val/Trp_DH"/>
</dbReference>
<dbReference type="GO" id="GO:0006537">
    <property type="term" value="P:glutamate biosynthetic process"/>
    <property type="evidence" value="ECO:0007669"/>
    <property type="project" value="UniProtKB-ARBA"/>
</dbReference>
<dbReference type="HOGENOM" id="CLU_025763_2_1_11"/>
<keyword evidence="3 4" id="KW-0560">Oxidoreductase</keyword>
<gene>
    <name evidence="10" type="primary">gdh</name>
    <name evidence="11" type="synonym">gdhA</name>
    <name evidence="11" type="ORF">NCTC949_01904</name>
    <name evidence="10" type="ORF">UL82_06690</name>
</gene>
<feature type="binding site" evidence="6">
    <location>
        <position position="92"/>
    </location>
    <ligand>
        <name>substrate</name>
    </ligand>
</feature>
<feature type="binding site" evidence="6">
    <location>
        <position position="116"/>
    </location>
    <ligand>
        <name>substrate</name>
    </ligand>
</feature>
<dbReference type="GO" id="GO:0000166">
    <property type="term" value="F:nucleotide binding"/>
    <property type="evidence" value="ECO:0007669"/>
    <property type="project" value="UniProtKB-KW"/>
</dbReference>
<dbReference type="GO" id="GO:0005829">
    <property type="term" value="C:cytosol"/>
    <property type="evidence" value="ECO:0007669"/>
    <property type="project" value="TreeGrafter"/>
</dbReference>
<dbReference type="EMBL" id="LR134377">
    <property type="protein sequence ID" value="VEH08781.1"/>
    <property type="molecule type" value="Genomic_DNA"/>
</dbReference>
<proteinExistence type="inferred from homology"/>
<dbReference type="FunFam" id="3.40.50.10860:FF:000002">
    <property type="entry name" value="Glutamate dehydrogenase"/>
    <property type="match status" value="1"/>
</dbReference>
<dbReference type="InterPro" id="IPR050724">
    <property type="entry name" value="Glu_Leu_Phe_Val_DH"/>
</dbReference>
<protein>
    <recommendedName>
        <fullName evidence="4">Glutamate dehydrogenase</fullName>
    </recommendedName>
</protein>
<dbReference type="InterPro" id="IPR006096">
    <property type="entry name" value="Glu/Leu/Phe/Val/Trp_DH_C"/>
</dbReference>
<keyword evidence="6" id="KW-0547">Nucleotide-binding</keyword>
<feature type="active site" description="Proton donor" evidence="5">
    <location>
        <position position="128"/>
    </location>
</feature>
<dbReference type="PANTHER" id="PTHR43571">
    <property type="entry name" value="NADP-SPECIFIC GLUTAMATE DEHYDROGENASE 1-RELATED"/>
    <property type="match status" value="1"/>
</dbReference>
<feature type="domain" description="Glutamate/phenylalanine/leucine/valine/L-tryptophan dehydrogenase C-terminal" evidence="9">
    <location>
        <begin position="205"/>
        <end position="445"/>
    </location>
</feature>
<dbReference type="Pfam" id="PF02812">
    <property type="entry name" value="ELFV_dehydrog_N"/>
    <property type="match status" value="1"/>
</dbReference>
<keyword evidence="6" id="KW-0520">NAD</keyword>
<dbReference type="SMART" id="SM00839">
    <property type="entry name" value="ELFV_dehydrog"/>
    <property type="match status" value="1"/>
</dbReference>
<dbReference type="PANTHER" id="PTHR43571:SF1">
    <property type="entry name" value="NADP-SPECIFIC GLUTAMATE DEHYDROGENASE 1-RELATED"/>
    <property type="match status" value="1"/>
</dbReference>
<dbReference type="PRINTS" id="PR00082">
    <property type="entry name" value="GLFDHDRGNASE"/>
</dbReference>
<evidence type="ECO:0000313" key="12">
    <source>
        <dbReference type="Proteomes" id="UP000033457"/>
    </source>
</evidence>
<evidence type="ECO:0000256" key="3">
    <source>
        <dbReference type="ARBA" id="ARBA00023002"/>
    </source>
</evidence>
<evidence type="ECO:0000256" key="8">
    <source>
        <dbReference type="RuleBase" id="RU004417"/>
    </source>
</evidence>
<dbReference type="Proteomes" id="UP000271380">
    <property type="component" value="Chromosome"/>
</dbReference>
<dbReference type="SUPFAM" id="SSF53223">
    <property type="entry name" value="Aminoacid dehydrogenase-like, N-terminal domain"/>
    <property type="match status" value="1"/>
</dbReference>
<evidence type="ECO:0000313" key="11">
    <source>
        <dbReference type="EMBL" id="VEH08781.1"/>
    </source>
</evidence>
<dbReference type="STRING" id="35755.UL82_06690"/>
<evidence type="ECO:0000256" key="2">
    <source>
        <dbReference type="ARBA" id="ARBA00011643"/>
    </source>
</evidence>
<reference evidence="11 13" key="2">
    <citation type="submission" date="2018-12" db="EMBL/GenBank/DDBJ databases">
        <authorList>
            <consortium name="Pathogen Informatics"/>
        </authorList>
    </citation>
    <scope>NUCLEOTIDE SEQUENCE [LARGE SCALE GENOMIC DNA]</scope>
    <source>
        <strain evidence="11 13">NCTC949</strain>
    </source>
</reference>
<feature type="binding site" evidence="6">
    <location>
        <position position="243"/>
    </location>
    <ligand>
        <name>NAD(+)</name>
        <dbReference type="ChEBI" id="CHEBI:57540"/>
    </ligand>
</feature>
<dbReference type="Proteomes" id="UP000033457">
    <property type="component" value="Chromosome"/>
</dbReference>
<dbReference type="RefSeq" id="WP_046439829.1">
    <property type="nucleotide sequence ID" value="NZ_CP011312.1"/>
</dbReference>
<dbReference type="InterPro" id="IPR046346">
    <property type="entry name" value="Aminoacid_DH-like_N_sf"/>
</dbReference>
<dbReference type="CDD" id="cd05313">
    <property type="entry name" value="NAD_bind_2_Glu_DH"/>
    <property type="match status" value="1"/>
</dbReference>
<evidence type="ECO:0000313" key="10">
    <source>
        <dbReference type="EMBL" id="AKE41503.1"/>
    </source>
</evidence>
<feature type="site" description="Important for catalysis" evidence="7">
    <location>
        <position position="168"/>
    </location>
</feature>
<feature type="binding site" evidence="6">
    <location>
        <position position="212"/>
    </location>
    <ligand>
        <name>NAD(+)</name>
        <dbReference type="ChEBI" id="CHEBI:57540"/>
    </ligand>
</feature>
<evidence type="ECO:0000259" key="9">
    <source>
        <dbReference type="SMART" id="SM00839"/>
    </source>
</evidence>
<dbReference type="PROSITE" id="PS00074">
    <property type="entry name" value="GLFV_DEHYDROGENASE"/>
    <property type="match status" value="1"/>
</dbReference>
<dbReference type="InterPro" id="IPR006097">
    <property type="entry name" value="Glu/Leu/Phe/Val/Trp_DH_dimer"/>
</dbReference>
<dbReference type="EMBL" id="CP011312">
    <property type="protein sequence ID" value="AKE41503.1"/>
    <property type="molecule type" value="Genomic_DNA"/>
</dbReference>
<comment type="similarity">
    <text evidence="1 4 8">Belongs to the Glu/Leu/Phe/Val dehydrogenases family.</text>
</comment>
<dbReference type="InterPro" id="IPR014362">
    <property type="entry name" value="Glu_DH"/>
</dbReference>
<evidence type="ECO:0000256" key="1">
    <source>
        <dbReference type="ARBA" id="ARBA00006382"/>
    </source>
</evidence>
<feature type="binding site" evidence="6">
    <location>
        <position position="167"/>
    </location>
    <ligand>
        <name>substrate</name>
    </ligand>
</feature>
<dbReference type="NCBIfam" id="NF006929">
    <property type="entry name" value="PRK09414.1"/>
    <property type="match status" value="1"/>
</dbReference>
<dbReference type="OrthoDB" id="9803297at2"/>
<dbReference type="FunFam" id="3.40.50.720:FF:000030">
    <property type="entry name" value="Glutamate dehydrogenase"/>
    <property type="match status" value="1"/>
</dbReference>
<feature type="binding site" evidence="6">
    <location>
        <position position="379"/>
    </location>
    <ligand>
        <name>substrate</name>
    </ligand>
</feature>
<evidence type="ECO:0000256" key="6">
    <source>
        <dbReference type="PIRSR" id="PIRSR000185-2"/>
    </source>
</evidence>
<keyword evidence="12" id="KW-1185">Reference proteome</keyword>
<dbReference type="Gene3D" id="3.40.50.10860">
    <property type="entry name" value="Leucine Dehydrogenase, chain A, domain 1"/>
    <property type="match status" value="1"/>
</dbReference>
<evidence type="ECO:0000256" key="5">
    <source>
        <dbReference type="PIRSR" id="PIRSR000185-1"/>
    </source>
</evidence>
<dbReference type="InterPro" id="IPR036291">
    <property type="entry name" value="NAD(P)-bd_dom_sf"/>
</dbReference>
<evidence type="ECO:0000256" key="7">
    <source>
        <dbReference type="PIRSR" id="PIRSR000185-3"/>
    </source>
</evidence>
<dbReference type="SUPFAM" id="SSF51735">
    <property type="entry name" value="NAD(P)-binding Rossmann-fold domains"/>
    <property type="match status" value="1"/>
</dbReference>
<dbReference type="InterPro" id="IPR033524">
    <property type="entry name" value="Glu/Leu/Phe/Val_DH_AS"/>
</dbReference>
<dbReference type="Pfam" id="PF00208">
    <property type="entry name" value="ELFV_dehydrog"/>
    <property type="match status" value="1"/>
</dbReference>
<dbReference type="FunFam" id="1.10.285.10:FF:000001">
    <property type="entry name" value="Glutamate dehydrogenase"/>
    <property type="match status" value="1"/>
</dbReference>
<dbReference type="KEGG" id="cku:UL82_06690"/>
<name>A0A0F6R2A1_9CORY</name>
<reference evidence="10 12" key="1">
    <citation type="journal article" date="2015" name="Genome Announc.">
        <title>Complete Genome Sequence of Corynebacterium kutscheri DSM 20755, a Corynebacterial Type Strain with Remarkably Low G+C Content of Chromosomal DNA.</title>
        <authorList>
            <person name="Ruckert C."/>
            <person name="Albersmeier A."/>
            <person name="Winkler A."/>
            <person name="Tauch A."/>
        </authorList>
    </citation>
    <scope>NUCLEOTIDE SEQUENCE [LARGE SCALE GENOMIC DNA]</scope>
    <source>
        <strain evidence="10 12">DSM 20755</strain>
    </source>
</reference>
<dbReference type="PIRSF" id="PIRSF000185">
    <property type="entry name" value="Glu_DH"/>
    <property type="match status" value="1"/>
</dbReference>
<comment type="subunit">
    <text evidence="2">Homohexamer.</text>
</comment>
<dbReference type="AlphaFoldDB" id="A0A0F6R2A1"/>
<accession>A0A0F6R2A1</accession>
<evidence type="ECO:0000256" key="4">
    <source>
        <dbReference type="PIRNR" id="PIRNR000185"/>
    </source>
</evidence>
<sequence>MNADSTVKEFYDLVVERNIAEPEFHQAVAEVLDSLKIVLDKDSHYADYGLIQRLCEPERQLIFRVPWLDDEGKVQVNRGFRVQFNSALGPYKGGLRFHPSVNLGIIKFLGFEQIFKNSLTGLPIGGAKGGSDFDPKGKSDNEIMRFCQSFMTELYRHIGEYRDVPAGDIGVGGREIGYLFGQYRRLANQHESGVLTGKGLTWGGSLVRTEATGYGLAYFTAEMLNAHGESFDNKKVIVSGSGNVAIYAIEKVQELGATVIAFSDSEGWVHTPDGVDVEKLKDIKENRRGRVSDYADEVAGATYHVAGSLWELPCDVALPCATQNELNGEHARILAENGCTFVAEGANMPSTADAIEVYREKGIHFGPGKAANAGGVATSALEMQQNASRDSWTFEYTDDRLKTIMSNIFRNCAQTAKEYGHEGDYVIGANIAGFKKVADAMLAQGII</sequence>
<organism evidence="10 12">
    <name type="scientific">Corynebacterium kutscheri</name>
    <dbReference type="NCBI Taxonomy" id="35755"/>
    <lineage>
        <taxon>Bacteria</taxon>
        <taxon>Bacillati</taxon>
        <taxon>Actinomycetota</taxon>
        <taxon>Actinomycetes</taxon>
        <taxon>Mycobacteriales</taxon>
        <taxon>Corynebacteriaceae</taxon>
        <taxon>Corynebacterium</taxon>
    </lineage>
</organism>
<dbReference type="GO" id="GO:0004354">
    <property type="term" value="F:glutamate dehydrogenase (NADP+) activity"/>
    <property type="evidence" value="ECO:0007669"/>
    <property type="project" value="TreeGrafter"/>
</dbReference>
<dbReference type="InterPro" id="IPR033922">
    <property type="entry name" value="NAD_bind_Glu_DH"/>
</dbReference>
<feature type="binding site" evidence="6">
    <location>
        <position position="113"/>
    </location>
    <ligand>
        <name>substrate</name>
    </ligand>
</feature>